<feature type="compositionally biased region" description="Basic and acidic residues" evidence="1">
    <location>
        <begin position="1"/>
        <end position="15"/>
    </location>
</feature>
<evidence type="ECO:0000313" key="4">
    <source>
        <dbReference type="Proteomes" id="UP000018895"/>
    </source>
</evidence>
<dbReference type="Proteomes" id="UP000018895">
    <property type="component" value="Unassembled WGS sequence"/>
</dbReference>
<feature type="region of interest" description="Disordered" evidence="1">
    <location>
        <begin position="1"/>
        <end position="22"/>
    </location>
</feature>
<feature type="domain" description="M23ase beta-sheet core" evidence="2">
    <location>
        <begin position="109"/>
        <end position="205"/>
    </location>
</feature>
<dbReference type="EMBL" id="BAUU01000021">
    <property type="protein sequence ID" value="GAE31571.1"/>
    <property type="molecule type" value="Genomic_DNA"/>
</dbReference>
<dbReference type="Gene3D" id="2.70.70.10">
    <property type="entry name" value="Glucose Permease (Domain IIA)"/>
    <property type="match status" value="1"/>
</dbReference>
<dbReference type="CDD" id="cd12797">
    <property type="entry name" value="M23_peptidase"/>
    <property type="match status" value="1"/>
</dbReference>
<evidence type="ECO:0000259" key="2">
    <source>
        <dbReference type="Pfam" id="PF01551"/>
    </source>
</evidence>
<dbReference type="RefSeq" id="WP_218186898.1">
    <property type="nucleotide sequence ID" value="NZ_BAUU01000021.1"/>
</dbReference>
<reference evidence="3" key="1">
    <citation type="journal article" date="2014" name="Genome Announc.">
        <title>Draft Genome Sequences of Three Alkaliphilic Bacillus Strains, Bacillus wakoensis JCM 9140T, Bacillus akibai JCM 9157T, and Bacillus hemicellulosilyticus JCM 9152T.</title>
        <authorList>
            <person name="Yuki M."/>
            <person name="Oshima K."/>
            <person name="Suda W."/>
            <person name="Oshida Y."/>
            <person name="Kitamura K."/>
            <person name="Iida T."/>
            <person name="Hattori M."/>
            <person name="Ohkuma M."/>
        </authorList>
    </citation>
    <scope>NUCLEOTIDE SEQUENCE [LARGE SCALE GENOMIC DNA]</scope>
    <source>
        <strain evidence="3">JCM 9152</strain>
    </source>
</reference>
<dbReference type="STRING" id="1236971.JCM9152_3047"/>
<dbReference type="PANTHER" id="PTHR21666">
    <property type="entry name" value="PEPTIDASE-RELATED"/>
    <property type="match status" value="1"/>
</dbReference>
<protein>
    <recommendedName>
        <fullName evidence="2">M23ase beta-sheet core domain-containing protein</fullName>
    </recommendedName>
</protein>
<organism evidence="3 4">
    <name type="scientific">Halalkalibacter hemicellulosilyticusJCM 9152</name>
    <dbReference type="NCBI Taxonomy" id="1236971"/>
    <lineage>
        <taxon>Bacteria</taxon>
        <taxon>Bacillati</taxon>
        <taxon>Bacillota</taxon>
        <taxon>Bacilli</taxon>
        <taxon>Bacillales</taxon>
        <taxon>Bacillaceae</taxon>
        <taxon>Halalkalibacter</taxon>
    </lineage>
</organism>
<dbReference type="Pfam" id="PF01551">
    <property type="entry name" value="Peptidase_M23"/>
    <property type="match status" value="1"/>
</dbReference>
<proteinExistence type="predicted"/>
<dbReference type="AlphaFoldDB" id="W4QHL0"/>
<dbReference type="InterPro" id="IPR011055">
    <property type="entry name" value="Dup_hybrid_motif"/>
</dbReference>
<name>W4QHL0_9BACI</name>
<keyword evidence="4" id="KW-1185">Reference proteome</keyword>
<feature type="compositionally biased region" description="Basic and acidic residues" evidence="1">
    <location>
        <begin position="37"/>
        <end position="55"/>
    </location>
</feature>
<feature type="compositionally biased region" description="Low complexity" evidence="1">
    <location>
        <begin position="56"/>
        <end position="76"/>
    </location>
</feature>
<dbReference type="PANTHER" id="PTHR21666:SF270">
    <property type="entry name" value="MUREIN HYDROLASE ACTIVATOR ENVC"/>
    <property type="match status" value="1"/>
</dbReference>
<gene>
    <name evidence="3" type="ORF">JCM9152_3047</name>
</gene>
<evidence type="ECO:0000313" key="3">
    <source>
        <dbReference type="EMBL" id="GAE31571.1"/>
    </source>
</evidence>
<dbReference type="GO" id="GO:0004222">
    <property type="term" value="F:metalloendopeptidase activity"/>
    <property type="evidence" value="ECO:0007669"/>
    <property type="project" value="TreeGrafter"/>
</dbReference>
<dbReference type="SUPFAM" id="SSF51261">
    <property type="entry name" value="Duplicated hybrid motif"/>
    <property type="match status" value="1"/>
</dbReference>
<comment type="caution">
    <text evidence="3">The sequence shown here is derived from an EMBL/GenBank/DDBJ whole genome shotgun (WGS) entry which is preliminary data.</text>
</comment>
<dbReference type="InterPro" id="IPR050570">
    <property type="entry name" value="Cell_wall_metabolism_enzyme"/>
</dbReference>
<accession>W4QHL0</accession>
<dbReference type="InterPro" id="IPR016047">
    <property type="entry name" value="M23ase_b-sheet_dom"/>
</dbReference>
<evidence type="ECO:0000256" key="1">
    <source>
        <dbReference type="SAM" id="MobiDB-lite"/>
    </source>
</evidence>
<sequence>MTQLQQKEEELHTDLGELENAEEILKAQEAALKQELEAYEERKRQEEEERKRQEEAAAAATSSSQPSSQPSRSNQTHAAPEVTDSGFMRPATGRITSGYGYRSFNGGNFHHGIDIGKNGRTGDVPIVAVADGTVVDSYYSNSYGNVVLIAHVVNGDLVTTLYAHMENREVSKGQSVSKGQQLGLMGNTGQSFGAHLHFEVHEGGWNGNKSNSVDPMRYIPN</sequence>
<feature type="region of interest" description="Disordered" evidence="1">
    <location>
        <begin position="37"/>
        <end position="91"/>
    </location>
</feature>